<dbReference type="OrthoDB" id="271448at2759"/>
<dbReference type="PANTHER" id="PTHR36578:SF1">
    <property type="entry name" value="APPLE DOMAIN-CONTAINING PROTEIN"/>
    <property type="match status" value="1"/>
</dbReference>
<reference evidence="3 4" key="1">
    <citation type="submission" date="2014-02" db="EMBL/GenBank/DDBJ databases">
        <title>Transposable element dynamics among asymbiotic and ectomycorrhizal Amanita fungi.</title>
        <authorList>
            <consortium name="DOE Joint Genome Institute"/>
            <person name="Hess J."/>
            <person name="Skrede I."/>
            <person name="Wolfe B."/>
            <person name="LaButti K."/>
            <person name="Ohm R.A."/>
            <person name="Grigoriev I.V."/>
            <person name="Pringle A."/>
        </authorList>
    </citation>
    <scope>NUCLEOTIDE SEQUENCE [LARGE SCALE GENOMIC DNA]</scope>
    <source>
        <strain evidence="3 4">SKay4041</strain>
    </source>
</reference>
<keyword evidence="2" id="KW-0732">Signal</keyword>
<gene>
    <name evidence="3" type="ORF">AMATHDRAFT_51671</name>
</gene>
<organism evidence="3 4">
    <name type="scientific">Amanita thiersii Skay4041</name>
    <dbReference type="NCBI Taxonomy" id="703135"/>
    <lineage>
        <taxon>Eukaryota</taxon>
        <taxon>Fungi</taxon>
        <taxon>Dikarya</taxon>
        <taxon>Basidiomycota</taxon>
        <taxon>Agaricomycotina</taxon>
        <taxon>Agaricomycetes</taxon>
        <taxon>Agaricomycetidae</taxon>
        <taxon>Agaricales</taxon>
        <taxon>Pluteineae</taxon>
        <taxon>Amanitaceae</taxon>
        <taxon>Amanita</taxon>
    </lineage>
</organism>
<feature type="compositionally biased region" description="Low complexity" evidence="1">
    <location>
        <begin position="39"/>
        <end position="50"/>
    </location>
</feature>
<feature type="signal peptide" evidence="2">
    <location>
        <begin position="1"/>
        <end position="19"/>
    </location>
</feature>
<accession>A0A2A9NAY7</accession>
<sequence>MPSFATLLCLTSLALTAAGATVSIVPPANQGTPDSGAATSNTSSTDPMTDTDTIITTASVVQQKSGAGADTPPDQPVSDTAITAVDGNITDARSLSRRFFPATLKRERSPDIAKRLLSGYTQLFSGTGTGPSDRDGAIEGTAYLTYTLVPNNTYNVDACLEFCNRVDRCVFANLYYEFNNELLDYVFSEHSNLKCVVYGDIHTAAEKTNLGGQQSIPPPAGLTYIQQSSGYGLNSLVEPTTPSGYELVFGPTNGANNAPGYMGFAFIDKYDVEACAKLCNSRDADPVGGACQYFNIWRALLNGVPTTYSCAMYYLPTDQSTAVNHGQGDLQVTYSRGYRRKSLLPDGGFEGYNGCSDFCFTESYENWFGTSQDGSLDATIFHYVLYAHTGHGVGLLGSAFGVDDFPGVLHPRNSLNTVAGKRYIITFFHQATFSGPALEANAFVQIYWNNVPVTIFQTGYEPWKFHSFVVTAAGGDVLMFRGGKAPSWSFIDDVYVFEMY</sequence>
<evidence type="ECO:0008006" key="5">
    <source>
        <dbReference type="Google" id="ProtNLM"/>
    </source>
</evidence>
<protein>
    <recommendedName>
        <fullName evidence="5">Fruit-body specific protein a</fullName>
    </recommendedName>
</protein>
<evidence type="ECO:0000256" key="2">
    <source>
        <dbReference type="SAM" id="SignalP"/>
    </source>
</evidence>
<evidence type="ECO:0000256" key="1">
    <source>
        <dbReference type="SAM" id="MobiDB-lite"/>
    </source>
</evidence>
<dbReference type="PANTHER" id="PTHR36578">
    <property type="entry name" value="CHROMOSOME 15, WHOLE GENOME SHOTGUN SEQUENCE"/>
    <property type="match status" value="1"/>
</dbReference>
<dbReference type="AlphaFoldDB" id="A0A2A9NAY7"/>
<dbReference type="STRING" id="703135.A0A2A9NAY7"/>
<evidence type="ECO:0000313" key="3">
    <source>
        <dbReference type="EMBL" id="PFH45407.1"/>
    </source>
</evidence>
<keyword evidence="4" id="KW-1185">Reference proteome</keyword>
<name>A0A2A9NAY7_9AGAR</name>
<feature type="chain" id="PRO_5012043951" description="Fruit-body specific protein a" evidence="2">
    <location>
        <begin position="20"/>
        <end position="500"/>
    </location>
</feature>
<proteinExistence type="predicted"/>
<feature type="region of interest" description="Disordered" evidence="1">
    <location>
        <begin position="26"/>
        <end position="50"/>
    </location>
</feature>
<dbReference type="Proteomes" id="UP000242287">
    <property type="component" value="Unassembled WGS sequence"/>
</dbReference>
<dbReference type="EMBL" id="KZ302397">
    <property type="protein sequence ID" value="PFH45407.1"/>
    <property type="molecule type" value="Genomic_DNA"/>
</dbReference>
<evidence type="ECO:0000313" key="4">
    <source>
        <dbReference type="Proteomes" id="UP000242287"/>
    </source>
</evidence>